<organism evidence="1 2">
    <name type="scientific">Enterococcus mundtii</name>
    <dbReference type="NCBI Taxonomy" id="53346"/>
    <lineage>
        <taxon>Bacteria</taxon>
        <taxon>Bacillati</taxon>
        <taxon>Bacillota</taxon>
        <taxon>Bacilli</taxon>
        <taxon>Lactobacillales</taxon>
        <taxon>Enterococcaceae</taxon>
        <taxon>Enterococcus</taxon>
    </lineage>
</organism>
<evidence type="ECO:0000313" key="2">
    <source>
        <dbReference type="Proteomes" id="UP000321175"/>
    </source>
</evidence>
<dbReference type="Proteomes" id="UP000321175">
    <property type="component" value="Unassembled WGS sequence"/>
</dbReference>
<sequence>MCYNVIAVCYPGLFWQGEEVIDLKILFDFVFAIMAEVAAHYICKWLDCKFAKKDSKPTR</sequence>
<accession>A0ABQ0VFK8</accession>
<proteinExistence type="predicted"/>
<comment type="caution">
    <text evidence="1">The sequence shown here is derived from an EMBL/GenBank/DDBJ whole genome shotgun (WGS) entry which is preliminary data.</text>
</comment>
<keyword evidence="2" id="KW-1185">Reference proteome</keyword>
<protein>
    <submittedName>
        <fullName evidence="1">Uncharacterized protein</fullName>
    </submittedName>
</protein>
<name>A0ABQ0VFK8_ENTMU</name>
<gene>
    <name evidence="1" type="ORF">EMU01_25830</name>
</gene>
<evidence type="ECO:0000313" key="1">
    <source>
        <dbReference type="EMBL" id="GEL81439.1"/>
    </source>
</evidence>
<reference evidence="1 2" key="1">
    <citation type="submission" date="2019-07" db="EMBL/GenBank/DDBJ databases">
        <title>Whole genome shotgun sequence of Enterococcus mundtii NBRC 100490.</title>
        <authorList>
            <person name="Hosoyama A."/>
            <person name="Uohara A."/>
            <person name="Ohji S."/>
            <person name="Ichikawa N."/>
        </authorList>
    </citation>
    <scope>NUCLEOTIDE SEQUENCE [LARGE SCALE GENOMIC DNA]</scope>
    <source>
        <strain evidence="1 2">NBRC 100490</strain>
    </source>
</reference>
<dbReference type="EMBL" id="BJWA01000025">
    <property type="protein sequence ID" value="GEL81439.1"/>
    <property type="molecule type" value="Genomic_DNA"/>
</dbReference>